<reference evidence="4" key="1">
    <citation type="submission" date="2019-07" db="EMBL/GenBank/DDBJ databases">
        <title>De Novo Assembly of kiwifruit Actinidia rufa.</title>
        <authorList>
            <person name="Sugita-Konishi S."/>
            <person name="Sato K."/>
            <person name="Mori E."/>
            <person name="Abe Y."/>
            <person name="Kisaki G."/>
            <person name="Hamano K."/>
            <person name="Suezawa K."/>
            <person name="Otani M."/>
            <person name="Fukuda T."/>
            <person name="Manabe T."/>
            <person name="Gomi K."/>
            <person name="Tabuchi M."/>
            <person name="Akimitsu K."/>
            <person name="Kataoka I."/>
        </authorList>
    </citation>
    <scope>NUCLEOTIDE SEQUENCE [LARGE SCALE GENOMIC DNA]</scope>
    <source>
        <strain evidence="4">cv. Fuchu</strain>
    </source>
</reference>
<accession>A0A7J0DU82</accession>
<organism evidence="3 4">
    <name type="scientific">Actinidia rufa</name>
    <dbReference type="NCBI Taxonomy" id="165716"/>
    <lineage>
        <taxon>Eukaryota</taxon>
        <taxon>Viridiplantae</taxon>
        <taxon>Streptophyta</taxon>
        <taxon>Embryophyta</taxon>
        <taxon>Tracheophyta</taxon>
        <taxon>Spermatophyta</taxon>
        <taxon>Magnoliopsida</taxon>
        <taxon>eudicotyledons</taxon>
        <taxon>Gunneridae</taxon>
        <taxon>Pentapetalae</taxon>
        <taxon>asterids</taxon>
        <taxon>Ericales</taxon>
        <taxon>Actinidiaceae</taxon>
        <taxon>Actinidia</taxon>
    </lineage>
</organism>
<feature type="region of interest" description="Disordered" evidence="1">
    <location>
        <begin position="118"/>
        <end position="165"/>
    </location>
</feature>
<name>A0A7J0DU82_9ERIC</name>
<feature type="region of interest" description="Disordered" evidence="1">
    <location>
        <begin position="364"/>
        <end position="424"/>
    </location>
</feature>
<sequence>MGTAMMTVQMQLVFSSVSVPCFFFSTSWTFSSEECARSGVVQTCVHRHTGFEEDESMSNLFIILACFSWREGVVTEMNEKDDTTLTVHFPAEGERSVVRVWHLLPTLIWKDGEWSEWSTSRGRDASTQGDVPREKRLKLGQPATEGREKGNISENTELMESGKPKESQLLPLSANEIFFNAGKSTWDENKPGAPRTVRSGLQEDGLKVIFGVPKPGKKRKFMEASKHCVAEKSMKTNEPNDSIKLVNYLMPQRAGSRGWRNTKIDAKQPVESKSKVLKSGKLQSVSGRTLSQEDKFLTSALSAKNEVSGKDHVIKDSVSTDKNESGQQNLMKSGSFFNTERAAEGPFLFSSLALPLDSHSKKISTSKAKSVSMNKGKPAPPTGKLSKVEVDNKLKSGNPGKSIPDVVEQWRSNRRIQPTSRVSF</sequence>
<dbReference type="EMBL" id="BJWL01000397">
    <property type="protein sequence ID" value="GFS42253.1"/>
    <property type="molecule type" value="Genomic_DNA"/>
</dbReference>
<dbReference type="PANTHER" id="PTHR48429:SF1">
    <property type="entry name" value="AGENET DOMAIN-CONTAINING PROTEIN"/>
    <property type="match status" value="1"/>
</dbReference>
<protein>
    <submittedName>
        <fullName evidence="3">G2484-1 protein</fullName>
    </submittedName>
</protein>
<feature type="chain" id="PRO_5029456378" evidence="2">
    <location>
        <begin position="19"/>
        <end position="424"/>
    </location>
</feature>
<feature type="compositionally biased region" description="Polar residues" evidence="1">
    <location>
        <begin position="118"/>
        <end position="129"/>
    </location>
</feature>
<dbReference type="InterPro" id="IPR055274">
    <property type="entry name" value="SWO1"/>
</dbReference>
<keyword evidence="2" id="KW-0732">Signal</keyword>
<dbReference type="PANTHER" id="PTHR48429">
    <property type="entry name" value="AGENET DOMAIN-CONTAINING PROTEIN"/>
    <property type="match status" value="1"/>
</dbReference>
<keyword evidence="4" id="KW-1185">Reference proteome</keyword>
<proteinExistence type="predicted"/>
<dbReference type="Proteomes" id="UP000585474">
    <property type="component" value="Unassembled WGS sequence"/>
</dbReference>
<feature type="compositionally biased region" description="Polar residues" evidence="1">
    <location>
        <begin position="415"/>
        <end position="424"/>
    </location>
</feature>
<evidence type="ECO:0000313" key="3">
    <source>
        <dbReference type="EMBL" id="GFS42253.1"/>
    </source>
</evidence>
<feature type="compositionally biased region" description="Polar residues" evidence="1">
    <location>
        <begin position="364"/>
        <end position="373"/>
    </location>
</feature>
<comment type="caution">
    <text evidence="3">The sequence shown here is derived from an EMBL/GenBank/DDBJ whole genome shotgun (WGS) entry which is preliminary data.</text>
</comment>
<evidence type="ECO:0000256" key="1">
    <source>
        <dbReference type="SAM" id="MobiDB-lite"/>
    </source>
</evidence>
<evidence type="ECO:0000256" key="2">
    <source>
        <dbReference type="SAM" id="SignalP"/>
    </source>
</evidence>
<feature type="signal peptide" evidence="2">
    <location>
        <begin position="1"/>
        <end position="18"/>
    </location>
</feature>
<dbReference type="AlphaFoldDB" id="A0A7J0DU82"/>
<dbReference type="OrthoDB" id="433924at2759"/>
<gene>
    <name evidence="3" type="ORF">Acr_00g0078780</name>
</gene>
<evidence type="ECO:0000313" key="4">
    <source>
        <dbReference type="Proteomes" id="UP000585474"/>
    </source>
</evidence>